<proteinExistence type="predicted"/>
<dbReference type="AlphaFoldDB" id="A0A445AAM1"/>
<evidence type="ECO:0000313" key="3">
    <source>
        <dbReference type="EMBL" id="RYR23511.1"/>
    </source>
</evidence>
<dbReference type="Pfam" id="PF00564">
    <property type="entry name" value="PB1"/>
    <property type="match status" value="1"/>
</dbReference>
<evidence type="ECO:0000256" key="1">
    <source>
        <dbReference type="SAM" id="MobiDB-lite"/>
    </source>
</evidence>
<keyword evidence="4" id="KW-1185">Reference proteome</keyword>
<evidence type="ECO:0000259" key="2">
    <source>
        <dbReference type="SMART" id="SM00666"/>
    </source>
</evidence>
<dbReference type="CDD" id="cd06410">
    <property type="entry name" value="PB1_UP2"/>
    <property type="match status" value="1"/>
</dbReference>
<dbReference type="Gene3D" id="3.10.20.90">
    <property type="entry name" value="Phosphatidylinositol 3-kinase Catalytic Subunit, Chain A, domain 1"/>
    <property type="match status" value="1"/>
</dbReference>
<gene>
    <name evidence="3" type="ORF">Ahy_B03g068722</name>
</gene>
<feature type="region of interest" description="Disordered" evidence="1">
    <location>
        <begin position="113"/>
        <end position="145"/>
    </location>
</feature>
<comment type="caution">
    <text evidence="3">The sequence shown here is derived from an EMBL/GenBank/DDBJ whole genome shotgun (WGS) entry which is preliminary data.</text>
</comment>
<reference evidence="3 4" key="1">
    <citation type="submission" date="2019-01" db="EMBL/GenBank/DDBJ databases">
        <title>Sequencing of cultivated peanut Arachis hypogaea provides insights into genome evolution and oil improvement.</title>
        <authorList>
            <person name="Chen X."/>
        </authorList>
    </citation>
    <scope>NUCLEOTIDE SEQUENCE [LARGE SCALE GENOMIC DNA]</scope>
    <source>
        <strain evidence="4">cv. Fuhuasheng</strain>
        <tissue evidence="3">Leaves</tissue>
    </source>
</reference>
<dbReference type="PANTHER" id="PTHR31066:SF66">
    <property type="entry name" value="PB1 DOMAIN-CONTAINING PROTEIN"/>
    <property type="match status" value="1"/>
</dbReference>
<dbReference type="PANTHER" id="PTHR31066">
    <property type="entry name" value="OS05G0427100 PROTEIN-RELATED"/>
    <property type="match status" value="1"/>
</dbReference>
<accession>A0A445AAM1</accession>
<dbReference type="Proteomes" id="UP000289738">
    <property type="component" value="Chromosome B03"/>
</dbReference>
<dbReference type="InterPro" id="IPR053198">
    <property type="entry name" value="Gynoecium_Dev_Regulator"/>
</dbReference>
<name>A0A445AAM1_ARAHY</name>
<dbReference type="InterPro" id="IPR000270">
    <property type="entry name" value="PB1_dom"/>
</dbReference>
<dbReference type="SMART" id="SM00666">
    <property type="entry name" value="PB1"/>
    <property type="match status" value="1"/>
</dbReference>
<dbReference type="STRING" id="3818.A0A445AAM1"/>
<feature type="compositionally biased region" description="Low complexity" evidence="1">
    <location>
        <begin position="118"/>
        <end position="142"/>
    </location>
</feature>
<protein>
    <recommendedName>
        <fullName evidence="2">PB1 domain-containing protein</fullName>
    </recommendedName>
</protein>
<organism evidence="3 4">
    <name type="scientific">Arachis hypogaea</name>
    <name type="common">Peanut</name>
    <dbReference type="NCBI Taxonomy" id="3818"/>
    <lineage>
        <taxon>Eukaryota</taxon>
        <taxon>Viridiplantae</taxon>
        <taxon>Streptophyta</taxon>
        <taxon>Embryophyta</taxon>
        <taxon>Tracheophyta</taxon>
        <taxon>Spermatophyta</taxon>
        <taxon>Magnoliopsida</taxon>
        <taxon>eudicotyledons</taxon>
        <taxon>Gunneridae</taxon>
        <taxon>Pentapetalae</taxon>
        <taxon>rosids</taxon>
        <taxon>fabids</taxon>
        <taxon>Fabales</taxon>
        <taxon>Fabaceae</taxon>
        <taxon>Papilionoideae</taxon>
        <taxon>50 kb inversion clade</taxon>
        <taxon>dalbergioids sensu lato</taxon>
        <taxon>Dalbergieae</taxon>
        <taxon>Pterocarpus clade</taxon>
        <taxon>Arachis</taxon>
    </lineage>
</organism>
<dbReference type="SUPFAM" id="SSF54277">
    <property type="entry name" value="CAD &amp; PB1 domains"/>
    <property type="match status" value="1"/>
</dbReference>
<sequence>METSPGRTIKLLCSYGGKILPRATDGELRYIGGHTRVLTVDRSICFSDLLVKLGELCGSSVTLRCQLPNGDLETLISVTNDEDLTHIIEEYDRASSKLPHPLKIRAVLFPPKSSKKVSPATSSPSLSSSASSSASHSPARSPYTSAESLPHVAAYRVVRQSRPVPIRNGSAKACCYNGQLEGSPRSIIAFGVFEGADIDACGVWEEDKRGLNLQEIVRATCPTAASLVDYGTLKKCIKRHTGNQCGHHTSHQDTISL</sequence>
<feature type="domain" description="PB1" evidence="2">
    <location>
        <begin position="23"/>
        <end position="109"/>
    </location>
</feature>
<evidence type="ECO:0000313" key="4">
    <source>
        <dbReference type="Proteomes" id="UP000289738"/>
    </source>
</evidence>
<dbReference type="EMBL" id="SDMP01000013">
    <property type="protein sequence ID" value="RYR23511.1"/>
    <property type="molecule type" value="Genomic_DNA"/>
</dbReference>